<protein>
    <submittedName>
        <fullName evidence="2">Apolipoprotein F</fullName>
    </submittedName>
</protein>
<reference evidence="2" key="1">
    <citation type="submission" date="2025-08" db="UniProtKB">
        <authorList>
            <consortium name="Ensembl"/>
        </authorList>
    </citation>
    <scope>IDENTIFICATION</scope>
</reference>
<dbReference type="PANTHER" id="PTHR15011">
    <property type="entry name" value="APOLIPOPROTEIN F"/>
    <property type="match status" value="1"/>
</dbReference>
<evidence type="ECO:0000313" key="3">
    <source>
        <dbReference type="Proteomes" id="UP000694523"/>
    </source>
</evidence>
<proteinExistence type="predicted"/>
<dbReference type="Ensembl" id="ENSNMLT00000041410.1">
    <property type="protein sequence ID" value="ENSNMLP00000037182.1"/>
    <property type="gene ID" value="ENSNMLG00000023013.1"/>
</dbReference>
<accession>A0A8C6UP02</accession>
<sequence length="308" mass="34004">MTSKLKWLFLIQVLLTHEALGRASPPQTRTDKRQLPQNHIQEEARSGSELNHLISGPQPRALSADKLLSSKQERSKSAARLTAHLKAKLQGQNQDYLNIQGQVSCAELMAASTVDDSLSYALPQELLGLSLVPVLVVANCPKEAQSLVEKLYNLLGMSDTEQLLLDLESLMERKLSKMAASTRVGKRVRRSPQRRRCINSKEQQVYKVTQWIPAVSTLYNLGTAVYYASVNCSETAKERAILSAVDLGTDALMVVTGGTAGVVGYAFGAGVKTGVKAGVRYMMDDMREEEGDIMVNRFRWDDDSVTFQ</sequence>
<dbReference type="GO" id="GO:0008203">
    <property type="term" value="P:cholesterol metabolic process"/>
    <property type="evidence" value="ECO:0007669"/>
    <property type="project" value="TreeGrafter"/>
</dbReference>
<keyword evidence="1" id="KW-0732">Signal</keyword>
<dbReference type="InterPro" id="IPR026114">
    <property type="entry name" value="APOF"/>
</dbReference>
<dbReference type="GO" id="GO:0005615">
    <property type="term" value="C:extracellular space"/>
    <property type="evidence" value="ECO:0007669"/>
    <property type="project" value="TreeGrafter"/>
</dbReference>
<evidence type="ECO:0000256" key="1">
    <source>
        <dbReference type="SAM" id="SignalP"/>
    </source>
</evidence>
<dbReference type="AlphaFoldDB" id="A0A8C6UP02"/>
<feature type="signal peptide" evidence="1">
    <location>
        <begin position="1"/>
        <end position="23"/>
    </location>
</feature>
<organism evidence="2 3">
    <name type="scientific">Neogobius melanostomus</name>
    <name type="common">round goby</name>
    <dbReference type="NCBI Taxonomy" id="47308"/>
    <lineage>
        <taxon>Eukaryota</taxon>
        <taxon>Metazoa</taxon>
        <taxon>Chordata</taxon>
        <taxon>Craniata</taxon>
        <taxon>Vertebrata</taxon>
        <taxon>Euteleostomi</taxon>
        <taxon>Actinopterygii</taxon>
        <taxon>Neopterygii</taxon>
        <taxon>Teleostei</taxon>
        <taxon>Neoteleostei</taxon>
        <taxon>Acanthomorphata</taxon>
        <taxon>Gobiaria</taxon>
        <taxon>Gobiiformes</taxon>
        <taxon>Gobioidei</taxon>
        <taxon>Gobiidae</taxon>
        <taxon>Benthophilinae</taxon>
        <taxon>Neogobiini</taxon>
        <taxon>Neogobius</taxon>
    </lineage>
</organism>
<reference evidence="2" key="2">
    <citation type="submission" date="2025-09" db="UniProtKB">
        <authorList>
            <consortium name="Ensembl"/>
        </authorList>
    </citation>
    <scope>IDENTIFICATION</scope>
</reference>
<name>A0A8C6UP02_9GOBI</name>
<dbReference type="Proteomes" id="UP000694523">
    <property type="component" value="Unplaced"/>
</dbReference>
<dbReference type="Pfam" id="PF15148">
    <property type="entry name" value="Apolipo_F"/>
    <property type="match status" value="1"/>
</dbReference>
<dbReference type="PANTHER" id="PTHR15011:SF3">
    <property type="entry name" value="APOLIPOPROTEIN F"/>
    <property type="match status" value="1"/>
</dbReference>
<evidence type="ECO:0000313" key="2">
    <source>
        <dbReference type="Ensembl" id="ENSNMLP00000037182.1"/>
    </source>
</evidence>
<feature type="chain" id="PRO_5034280803" evidence="1">
    <location>
        <begin position="24"/>
        <end position="308"/>
    </location>
</feature>
<keyword evidence="3" id="KW-1185">Reference proteome</keyword>